<dbReference type="Proteomes" id="UP000053647">
    <property type="component" value="Unassembled WGS sequence"/>
</dbReference>
<keyword evidence="5" id="KW-0560">Oxidoreductase</keyword>
<dbReference type="Gene3D" id="1.10.630.10">
    <property type="entry name" value="Cytochrome P450"/>
    <property type="match status" value="1"/>
</dbReference>
<protein>
    <recommendedName>
        <fullName evidence="11">Cytochrome P450</fullName>
    </recommendedName>
</protein>
<dbReference type="InterPro" id="IPR001128">
    <property type="entry name" value="Cyt_P450"/>
</dbReference>
<keyword evidence="10" id="KW-1185">Reference proteome</keyword>
<evidence type="ECO:0000256" key="6">
    <source>
        <dbReference type="ARBA" id="ARBA00023004"/>
    </source>
</evidence>
<accession>A0A0C9T0D8</accession>
<evidence type="ECO:0000256" key="3">
    <source>
        <dbReference type="ARBA" id="ARBA00022617"/>
    </source>
</evidence>
<dbReference type="OrthoDB" id="2681947at2759"/>
<dbReference type="GO" id="GO:0004497">
    <property type="term" value="F:monooxygenase activity"/>
    <property type="evidence" value="ECO:0007669"/>
    <property type="project" value="UniProtKB-KW"/>
</dbReference>
<evidence type="ECO:0008006" key="11">
    <source>
        <dbReference type="Google" id="ProtNLM"/>
    </source>
</evidence>
<keyword evidence="6" id="KW-0408">Iron</keyword>
<keyword evidence="8" id="KW-0472">Membrane</keyword>
<keyword evidence="8" id="KW-1133">Transmembrane helix</keyword>
<dbReference type="PANTHER" id="PTHR46300:SF7">
    <property type="entry name" value="P450, PUTATIVE (EUROFUNG)-RELATED"/>
    <property type="match status" value="1"/>
</dbReference>
<dbReference type="InterPro" id="IPR050364">
    <property type="entry name" value="Cytochrome_P450_fung"/>
</dbReference>
<comment type="similarity">
    <text evidence="2">Belongs to the cytochrome P450 family.</text>
</comment>
<evidence type="ECO:0000256" key="1">
    <source>
        <dbReference type="ARBA" id="ARBA00001971"/>
    </source>
</evidence>
<organism evidence="9 10">
    <name type="scientific">Paxillus involutus ATCC 200175</name>
    <dbReference type="NCBI Taxonomy" id="664439"/>
    <lineage>
        <taxon>Eukaryota</taxon>
        <taxon>Fungi</taxon>
        <taxon>Dikarya</taxon>
        <taxon>Basidiomycota</taxon>
        <taxon>Agaricomycotina</taxon>
        <taxon>Agaricomycetes</taxon>
        <taxon>Agaricomycetidae</taxon>
        <taxon>Boletales</taxon>
        <taxon>Paxilineae</taxon>
        <taxon>Paxillaceae</taxon>
        <taxon>Paxillus</taxon>
    </lineage>
</organism>
<comment type="cofactor">
    <cofactor evidence="1">
        <name>heme</name>
        <dbReference type="ChEBI" id="CHEBI:30413"/>
    </cofactor>
</comment>
<evidence type="ECO:0000256" key="7">
    <source>
        <dbReference type="ARBA" id="ARBA00023033"/>
    </source>
</evidence>
<gene>
    <name evidence="9" type="ORF">PAXINDRAFT_94123</name>
</gene>
<dbReference type="GO" id="GO:0020037">
    <property type="term" value="F:heme binding"/>
    <property type="evidence" value="ECO:0007669"/>
    <property type="project" value="InterPro"/>
</dbReference>
<evidence type="ECO:0000313" key="10">
    <source>
        <dbReference type="Proteomes" id="UP000053647"/>
    </source>
</evidence>
<dbReference type="AlphaFoldDB" id="A0A0C9T0D8"/>
<feature type="transmembrane region" description="Helical" evidence="8">
    <location>
        <begin position="6"/>
        <end position="25"/>
    </location>
</feature>
<dbReference type="EMBL" id="KN821403">
    <property type="protein sequence ID" value="KIJ04923.1"/>
    <property type="molecule type" value="Genomic_DNA"/>
</dbReference>
<reference evidence="10" key="2">
    <citation type="submission" date="2015-01" db="EMBL/GenBank/DDBJ databases">
        <title>Evolutionary Origins and Diversification of the Mycorrhizal Mutualists.</title>
        <authorList>
            <consortium name="DOE Joint Genome Institute"/>
            <consortium name="Mycorrhizal Genomics Consortium"/>
            <person name="Kohler A."/>
            <person name="Kuo A."/>
            <person name="Nagy L.G."/>
            <person name="Floudas D."/>
            <person name="Copeland A."/>
            <person name="Barry K.W."/>
            <person name="Cichocki N."/>
            <person name="Veneault-Fourrey C."/>
            <person name="LaButti K."/>
            <person name="Lindquist E.A."/>
            <person name="Lipzen A."/>
            <person name="Lundell T."/>
            <person name="Morin E."/>
            <person name="Murat C."/>
            <person name="Riley R."/>
            <person name="Ohm R."/>
            <person name="Sun H."/>
            <person name="Tunlid A."/>
            <person name="Henrissat B."/>
            <person name="Grigoriev I.V."/>
            <person name="Hibbett D.S."/>
            <person name="Martin F."/>
        </authorList>
    </citation>
    <scope>NUCLEOTIDE SEQUENCE [LARGE SCALE GENOMIC DNA]</scope>
    <source>
        <strain evidence="10">ATCC 200175</strain>
    </source>
</reference>
<dbReference type="InterPro" id="IPR036396">
    <property type="entry name" value="Cyt_P450_sf"/>
</dbReference>
<evidence type="ECO:0000256" key="2">
    <source>
        <dbReference type="ARBA" id="ARBA00010617"/>
    </source>
</evidence>
<reference evidence="9 10" key="1">
    <citation type="submission" date="2014-06" db="EMBL/GenBank/DDBJ databases">
        <authorList>
            <consortium name="DOE Joint Genome Institute"/>
            <person name="Kuo A."/>
            <person name="Kohler A."/>
            <person name="Nagy L.G."/>
            <person name="Floudas D."/>
            <person name="Copeland A."/>
            <person name="Barry K.W."/>
            <person name="Cichocki N."/>
            <person name="Veneault-Fourrey C."/>
            <person name="LaButti K."/>
            <person name="Lindquist E.A."/>
            <person name="Lipzen A."/>
            <person name="Lundell T."/>
            <person name="Morin E."/>
            <person name="Murat C."/>
            <person name="Sun H."/>
            <person name="Tunlid A."/>
            <person name="Henrissat B."/>
            <person name="Grigoriev I.V."/>
            <person name="Hibbett D.S."/>
            <person name="Martin F."/>
            <person name="Nordberg H.P."/>
            <person name="Cantor M.N."/>
            <person name="Hua S.X."/>
        </authorList>
    </citation>
    <scope>NUCLEOTIDE SEQUENCE [LARGE SCALE GENOMIC DNA]</scope>
    <source>
        <strain evidence="9 10">ATCC 200175</strain>
    </source>
</reference>
<evidence type="ECO:0000256" key="5">
    <source>
        <dbReference type="ARBA" id="ARBA00023002"/>
    </source>
</evidence>
<keyword evidence="7" id="KW-0503">Monooxygenase</keyword>
<evidence type="ECO:0000313" key="9">
    <source>
        <dbReference type="EMBL" id="KIJ04923.1"/>
    </source>
</evidence>
<dbReference type="PANTHER" id="PTHR46300">
    <property type="entry name" value="P450, PUTATIVE (EUROFUNG)-RELATED-RELATED"/>
    <property type="match status" value="1"/>
</dbReference>
<evidence type="ECO:0000256" key="8">
    <source>
        <dbReference type="SAM" id="Phobius"/>
    </source>
</evidence>
<keyword evidence="3" id="KW-0349">Heme</keyword>
<proteinExistence type="inferred from homology"/>
<evidence type="ECO:0000256" key="4">
    <source>
        <dbReference type="ARBA" id="ARBA00022723"/>
    </source>
</evidence>
<dbReference type="GO" id="GO:0005506">
    <property type="term" value="F:iron ion binding"/>
    <property type="evidence" value="ECO:0007669"/>
    <property type="project" value="InterPro"/>
</dbReference>
<keyword evidence="4" id="KW-0479">Metal-binding</keyword>
<dbReference type="Pfam" id="PF00067">
    <property type="entry name" value="p450"/>
    <property type="match status" value="1"/>
</dbReference>
<dbReference type="SUPFAM" id="SSF48264">
    <property type="entry name" value="Cytochrome P450"/>
    <property type="match status" value="1"/>
</dbReference>
<dbReference type="GO" id="GO:0016705">
    <property type="term" value="F:oxidoreductase activity, acting on paired donors, with incorporation or reduction of molecular oxygen"/>
    <property type="evidence" value="ECO:0007669"/>
    <property type="project" value="InterPro"/>
</dbReference>
<name>A0A0C9T0D8_PAXIN</name>
<sequence length="233" mass="26662">MKEAYLTFLVGLISLIVFSIVRRLVLSRTGRRGLPLPPGPRPLPIIGNILSLDGAEPWKTYAAWSAIYGDIIYSRILDQEFLILNSQSDVIELLEKRSQIYSDRPFIATLEPFGWDRNLAFIPYGDHWRLSRRIFHQTFRAESSLQLRPMQLTKVREMVMNIFDDPSRYASHCETFAVAVTMIAVYDYDPAPRDDPIVHLAEQFIEASEEALNPESAAALKLFPFCEHLCSGR</sequence>
<keyword evidence="8" id="KW-0812">Transmembrane</keyword>
<dbReference type="HOGENOM" id="CLU_001570_2_2_1"/>